<protein>
    <submittedName>
        <fullName evidence="1">Uncharacterized protein</fullName>
    </submittedName>
</protein>
<sequence>MRLSYLYCKPVYACLDFCKPSEQHHYLPEFRVCRIHRPGRSVKRITGYGLVRQRVNIRDLHSHYRTQTDSNIRSQGNGFRYVFHSIYPKRDVCFLKRFVCFFENTLDISLYCFCRIDISDELHHQHLPFLIEQVMSRLRHLHRTGELDEVSSCRGQFCSHKILHCQIRVSDKNHQCRVCSAKTC</sequence>
<name>A0A645HHY1_9ZZZZ</name>
<proteinExistence type="predicted"/>
<gene>
    <name evidence="1" type="ORF">SDC9_185720</name>
</gene>
<dbReference type="EMBL" id="VSSQ01093282">
    <property type="protein sequence ID" value="MPN38196.1"/>
    <property type="molecule type" value="Genomic_DNA"/>
</dbReference>
<comment type="caution">
    <text evidence="1">The sequence shown here is derived from an EMBL/GenBank/DDBJ whole genome shotgun (WGS) entry which is preliminary data.</text>
</comment>
<accession>A0A645HHY1</accession>
<dbReference type="AlphaFoldDB" id="A0A645HHY1"/>
<reference evidence="1" key="1">
    <citation type="submission" date="2019-08" db="EMBL/GenBank/DDBJ databases">
        <authorList>
            <person name="Kucharzyk K."/>
            <person name="Murdoch R.W."/>
            <person name="Higgins S."/>
            <person name="Loffler F."/>
        </authorList>
    </citation>
    <scope>NUCLEOTIDE SEQUENCE</scope>
</reference>
<organism evidence="1">
    <name type="scientific">bioreactor metagenome</name>
    <dbReference type="NCBI Taxonomy" id="1076179"/>
    <lineage>
        <taxon>unclassified sequences</taxon>
        <taxon>metagenomes</taxon>
        <taxon>ecological metagenomes</taxon>
    </lineage>
</organism>
<evidence type="ECO:0000313" key="1">
    <source>
        <dbReference type="EMBL" id="MPN38196.1"/>
    </source>
</evidence>